<organism evidence="1 2">
    <name type="scientific">Candidatus Methanogaster sp</name>
    <dbReference type="NCBI Taxonomy" id="3386292"/>
    <lineage>
        <taxon>Archaea</taxon>
        <taxon>Methanobacteriati</taxon>
        <taxon>Methanobacteriota</taxon>
        <taxon>Stenosarchaea group</taxon>
        <taxon>Methanomicrobia</taxon>
        <taxon>Methanosarcinales</taxon>
        <taxon>ANME-2 cluster</taxon>
        <taxon>Candidatus Methanogasteraceae</taxon>
        <taxon>Candidatus Methanogaster</taxon>
    </lineage>
</organism>
<comment type="caution">
    <text evidence="1">The sequence shown here is derived from an EMBL/GenBank/DDBJ whole genome shotgun (WGS) entry which is preliminary data.</text>
</comment>
<accession>A0AC61L239</accession>
<dbReference type="EMBL" id="PQXF01000020">
    <property type="protein sequence ID" value="PXF60012.1"/>
    <property type="molecule type" value="Genomic_DNA"/>
</dbReference>
<name>A0AC61L239_9EURY</name>
<sequence length="385" mass="43962">MPERKIWELKNQTVCSILGLTYNDRELSDLFKRLKLDCDPVTAYEMHGGLIQACSSQNKASKQLDRILKDRFERYRKDIERIPQEEIYRHIEDGSNGDGKDIPIPALIWFAVRNQREDIDAIEAAVFAATHMHEHRASRFYGELRRVLPCGIPENILMELTGASKANEKLRTKCNRLERKRKQLKSEIESVREDRLRITAALDEEKRLNRQLVSDLEGLGGEDTLNQTENLKEEIDFLTNEVKRLTDELLSRDRSESDSVKSGELMEIAPLPELDIVGEGESADLNGARVAYIGGVESLMPYYRDAIESVGGTFCYHCGRCIQGRKEIETIVDGIDMVFCPVDINSHNACKYVKKACKMRDKPCHFLRSSSLSMLIRELGNHAVE</sequence>
<gene>
    <name evidence="1" type="ORF">C4B59_10315</name>
</gene>
<evidence type="ECO:0000313" key="1">
    <source>
        <dbReference type="EMBL" id="PXF60012.1"/>
    </source>
</evidence>
<protein>
    <submittedName>
        <fullName evidence="1">Uncharacterized protein</fullName>
    </submittedName>
</protein>
<evidence type="ECO:0000313" key="2">
    <source>
        <dbReference type="Proteomes" id="UP000248329"/>
    </source>
</evidence>
<reference evidence="1" key="1">
    <citation type="submission" date="2018-01" db="EMBL/GenBank/DDBJ databases">
        <authorList>
            <person name="Krukenberg V."/>
        </authorList>
    </citation>
    <scope>NUCLEOTIDE SEQUENCE</scope>
    <source>
        <strain evidence="1">E20ANME2</strain>
    </source>
</reference>
<proteinExistence type="predicted"/>
<dbReference type="Proteomes" id="UP000248329">
    <property type="component" value="Unassembled WGS sequence"/>
</dbReference>